<dbReference type="Proteomes" id="UP000001235">
    <property type="component" value="Chromosome"/>
</dbReference>
<dbReference type="EMBL" id="CP002159">
    <property type="protein sequence ID" value="ADL54924.1"/>
    <property type="molecule type" value="Genomic_DNA"/>
</dbReference>
<accession>D9SEE8</accession>
<dbReference type="OrthoDB" id="8617598at2"/>
<gene>
    <name evidence="1" type="ordered locus">Galf_0892</name>
</gene>
<evidence type="ECO:0000313" key="1">
    <source>
        <dbReference type="EMBL" id="ADL54924.1"/>
    </source>
</evidence>
<dbReference type="HOGENOM" id="CLU_1128315_0_0_4"/>
<protein>
    <submittedName>
        <fullName evidence="1">Uncharacterized protein</fullName>
    </submittedName>
</protein>
<organism evidence="1 2">
    <name type="scientific">Gallionella capsiferriformans (strain ES-2)</name>
    <name type="common">Gallionella ferruginea capsiferriformans (strain ES-2)</name>
    <dbReference type="NCBI Taxonomy" id="395494"/>
    <lineage>
        <taxon>Bacteria</taxon>
        <taxon>Pseudomonadati</taxon>
        <taxon>Pseudomonadota</taxon>
        <taxon>Betaproteobacteria</taxon>
        <taxon>Nitrosomonadales</taxon>
        <taxon>Gallionellaceae</taxon>
        <taxon>Gallionella</taxon>
    </lineage>
</organism>
<evidence type="ECO:0000313" key="2">
    <source>
        <dbReference type="Proteomes" id="UP000001235"/>
    </source>
</evidence>
<dbReference type="AlphaFoldDB" id="D9SEE8"/>
<name>D9SEE8_GALCS</name>
<dbReference type="eggNOG" id="ENOG5031KA1">
    <property type="taxonomic scope" value="Bacteria"/>
</dbReference>
<dbReference type="STRING" id="395494.Galf_0892"/>
<sequence>MIVVLSGEGPTDLGQCGNAQGRCEDTDFQIGPMTILLDQMLESRLDYSLRSIPGGYQYVGKAALEEREEARKKEHRSVSFVGKKRAQETGYFFINAWMLADIALQIESEREDQVLAVLFRDCDGTRSTMSGIWATKWDAMVNGFNRAEFSRGVPMLPKSTSEAWLLCLAQNQPYQNCHKLEELPGNVESANHPKKKLDAAFGAHKSANELCEWLDENPIDEERASSMPSFKAFKLELERALMEVAH</sequence>
<proteinExistence type="predicted"/>
<dbReference type="KEGG" id="gca:Galf_0892"/>
<reference evidence="1 2" key="1">
    <citation type="submission" date="2010-08" db="EMBL/GenBank/DDBJ databases">
        <title>Complete sequence of Gallionella capsiferriformans ES-2.</title>
        <authorList>
            <consortium name="US DOE Joint Genome Institute"/>
            <person name="Lucas S."/>
            <person name="Copeland A."/>
            <person name="Lapidus A."/>
            <person name="Cheng J.-F."/>
            <person name="Bruce D."/>
            <person name="Goodwin L."/>
            <person name="Pitluck S."/>
            <person name="Chertkov O."/>
            <person name="Davenport K.W."/>
            <person name="Detter J.C."/>
            <person name="Han C."/>
            <person name="Tapia R."/>
            <person name="Land M."/>
            <person name="Hauser L."/>
            <person name="Chang Y.-J."/>
            <person name="Jeffries C."/>
            <person name="Kyrpides N."/>
            <person name="Ivanova N."/>
            <person name="Mikhailova N."/>
            <person name="Shelobolina E.S."/>
            <person name="Picardal F."/>
            <person name="Roden E."/>
            <person name="Emerson D."/>
            <person name="Woyke T."/>
        </authorList>
    </citation>
    <scope>NUCLEOTIDE SEQUENCE [LARGE SCALE GENOMIC DNA]</scope>
    <source>
        <strain evidence="1 2">ES-2</strain>
    </source>
</reference>
<dbReference type="RefSeq" id="WP_013292865.1">
    <property type="nucleotide sequence ID" value="NC_014394.1"/>
</dbReference>
<keyword evidence="2" id="KW-1185">Reference proteome</keyword>